<dbReference type="GO" id="GO:0004713">
    <property type="term" value="F:protein tyrosine kinase activity"/>
    <property type="evidence" value="ECO:0007669"/>
    <property type="project" value="RHEA"/>
</dbReference>
<dbReference type="GO" id="GO:0106310">
    <property type="term" value="F:protein serine kinase activity"/>
    <property type="evidence" value="ECO:0007669"/>
    <property type="project" value="RHEA"/>
</dbReference>
<protein>
    <recommendedName>
        <fullName evidence="6">mitogen-activated protein kinase kinase</fullName>
        <ecNumber evidence="6">2.7.12.2</ecNumber>
    </recommendedName>
</protein>
<accession>A0A518B5K7</accession>
<evidence type="ECO:0000256" key="10">
    <source>
        <dbReference type="PROSITE-ProRule" id="PRU10141"/>
    </source>
</evidence>
<dbReference type="InterPro" id="IPR008271">
    <property type="entry name" value="Ser/Thr_kinase_AS"/>
</dbReference>
<evidence type="ECO:0000256" key="4">
    <source>
        <dbReference type="ARBA" id="ARBA00022840"/>
    </source>
</evidence>
<keyword evidence="2 10" id="KW-0547">Nucleotide-binding</keyword>
<feature type="region of interest" description="Disordered" evidence="11">
    <location>
        <begin position="463"/>
        <end position="581"/>
    </location>
</feature>
<organism evidence="14 15">
    <name type="scientific">Kolteria novifilia</name>
    <dbReference type="NCBI Taxonomy" id="2527975"/>
    <lineage>
        <taxon>Bacteria</taxon>
        <taxon>Pseudomonadati</taxon>
        <taxon>Planctomycetota</taxon>
        <taxon>Planctomycetia</taxon>
        <taxon>Kolteriales</taxon>
        <taxon>Kolteriaceae</taxon>
        <taxon>Kolteria</taxon>
    </lineage>
</organism>
<feature type="compositionally biased region" description="Basic and acidic residues" evidence="11">
    <location>
        <begin position="525"/>
        <end position="535"/>
    </location>
</feature>
<dbReference type="EMBL" id="CP036279">
    <property type="protein sequence ID" value="QDU62255.1"/>
    <property type="molecule type" value="Genomic_DNA"/>
</dbReference>
<keyword evidence="15" id="KW-1185">Reference proteome</keyword>
<evidence type="ECO:0000256" key="12">
    <source>
        <dbReference type="SAM" id="Phobius"/>
    </source>
</evidence>
<name>A0A518B5K7_9BACT</name>
<proteinExistence type="inferred from homology"/>
<sequence>MTAPSDINQLRSDDWNRLQEVLARFEQEYRGGNSHDLEAYLPEASDSLRLPLLFELVQTDLELHWKDGKRVYVERYLERFPELLHAKGFPSLLCNEYRVRHRHGESVSLTDYEQRFPRVADSLKDLFDQSDPTLVDLPQDTDDTLTGDPPSIATDVLSVPADAGIPPKIKLIRKIGEGGFGEVWRAEAPGGVPIAIKRIFGSVSPRAIERERESLDLFCSGKLRHPFLLQIFGWWIEEDQLHIAMELADTTLEEQLRISQREGLPGIPCDRLHPIMIDAADALDFLNLRESILHRDVKPANMLLMADRIKLGDFGLSRMTESLALAMGKTMGAGTPVFMAPEIVEGYQSIHSDQYSLAISYYMLRTGKSVFRGRAAEIRKQHLFANPKLGSDLLSDDERDVLLKALSKKPDERFPSCEAFIRTLIDVQSGKTSDGISHHVSTLDQGEILSSIARAVEQEMFDQEIEPEEGAKRPQKAPISTKDVTNPPQSAPISSQNEQKSVESAHRTPLESRSGRDAAASVNERVAEPPAREDAPPPEEEINLDGSNRKWNRLYRPGSGSYQSVPKQETPRSGVVSTDSERSRGMGMLAIIVLAVLCLVVLVAGLFLLFGS</sequence>
<feature type="binding site" evidence="10">
    <location>
        <position position="197"/>
    </location>
    <ligand>
        <name>ATP</name>
        <dbReference type="ChEBI" id="CHEBI:30616"/>
    </ligand>
</feature>
<dbReference type="EC" id="2.7.12.2" evidence="6"/>
<evidence type="ECO:0000313" key="15">
    <source>
        <dbReference type="Proteomes" id="UP000317093"/>
    </source>
</evidence>
<comment type="catalytic activity">
    <reaction evidence="7">
        <text>L-seryl-[protein] + ATP = O-phospho-L-seryl-[protein] + ADP + H(+)</text>
        <dbReference type="Rhea" id="RHEA:17989"/>
        <dbReference type="Rhea" id="RHEA-COMP:9863"/>
        <dbReference type="Rhea" id="RHEA-COMP:11604"/>
        <dbReference type="ChEBI" id="CHEBI:15378"/>
        <dbReference type="ChEBI" id="CHEBI:29999"/>
        <dbReference type="ChEBI" id="CHEBI:30616"/>
        <dbReference type="ChEBI" id="CHEBI:83421"/>
        <dbReference type="ChEBI" id="CHEBI:456216"/>
        <dbReference type="EC" id="2.7.12.2"/>
    </reaction>
</comment>
<dbReference type="PANTHER" id="PTHR48013:SF9">
    <property type="entry name" value="DUAL SPECIFICITY MITOGEN-ACTIVATED PROTEIN KINASE KINASE 5"/>
    <property type="match status" value="1"/>
</dbReference>
<dbReference type="PROSITE" id="PS50011">
    <property type="entry name" value="PROTEIN_KINASE_DOM"/>
    <property type="match status" value="1"/>
</dbReference>
<keyword evidence="12" id="KW-0472">Membrane</keyword>
<evidence type="ECO:0000256" key="3">
    <source>
        <dbReference type="ARBA" id="ARBA00022777"/>
    </source>
</evidence>
<evidence type="ECO:0000256" key="8">
    <source>
        <dbReference type="ARBA" id="ARBA00049299"/>
    </source>
</evidence>
<evidence type="ECO:0000256" key="5">
    <source>
        <dbReference type="ARBA" id="ARBA00038035"/>
    </source>
</evidence>
<dbReference type="OrthoDB" id="283754at2"/>
<comment type="catalytic activity">
    <reaction evidence="8">
        <text>L-threonyl-[protein] + ATP = O-phospho-L-threonyl-[protein] + ADP + H(+)</text>
        <dbReference type="Rhea" id="RHEA:46608"/>
        <dbReference type="Rhea" id="RHEA-COMP:11060"/>
        <dbReference type="Rhea" id="RHEA-COMP:11605"/>
        <dbReference type="ChEBI" id="CHEBI:15378"/>
        <dbReference type="ChEBI" id="CHEBI:30013"/>
        <dbReference type="ChEBI" id="CHEBI:30616"/>
        <dbReference type="ChEBI" id="CHEBI:61977"/>
        <dbReference type="ChEBI" id="CHEBI:456216"/>
        <dbReference type="EC" id="2.7.12.2"/>
    </reaction>
</comment>
<dbReference type="SMART" id="SM00220">
    <property type="entry name" value="S_TKc"/>
    <property type="match status" value="1"/>
</dbReference>
<keyword evidence="3 14" id="KW-0418">Kinase</keyword>
<evidence type="ECO:0000256" key="7">
    <source>
        <dbReference type="ARBA" id="ARBA00049014"/>
    </source>
</evidence>
<evidence type="ECO:0000256" key="9">
    <source>
        <dbReference type="ARBA" id="ARBA00051693"/>
    </source>
</evidence>
<dbReference type="InterPro" id="IPR000719">
    <property type="entry name" value="Prot_kinase_dom"/>
</dbReference>
<reference evidence="14 15" key="1">
    <citation type="submission" date="2019-02" db="EMBL/GenBank/DDBJ databases">
        <title>Deep-cultivation of Planctomycetes and their phenomic and genomic characterization uncovers novel biology.</title>
        <authorList>
            <person name="Wiegand S."/>
            <person name="Jogler M."/>
            <person name="Boedeker C."/>
            <person name="Pinto D."/>
            <person name="Vollmers J."/>
            <person name="Rivas-Marin E."/>
            <person name="Kohn T."/>
            <person name="Peeters S.H."/>
            <person name="Heuer A."/>
            <person name="Rast P."/>
            <person name="Oberbeckmann S."/>
            <person name="Bunk B."/>
            <person name="Jeske O."/>
            <person name="Meyerdierks A."/>
            <person name="Storesund J.E."/>
            <person name="Kallscheuer N."/>
            <person name="Luecker S."/>
            <person name="Lage O.M."/>
            <person name="Pohl T."/>
            <person name="Merkel B.J."/>
            <person name="Hornburger P."/>
            <person name="Mueller R.-W."/>
            <person name="Bruemmer F."/>
            <person name="Labrenz M."/>
            <person name="Spormann A.M."/>
            <person name="Op den Camp H."/>
            <person name="Overmann J."/>
            <person name="Amann R."/>
            <person name="Jetten M.S.M."/>
            <person name="Mascher T."/>
            <person name="Medema M.H."/>
            <person name="Devos D.P."/>
            <person name="Kaster A.-K."/>
            <person name="Ovreas L."/>
            <person name="Rohde M."/>
            <person name="Galperin M.Y."/>
            <person name="Jogler C."/>
        </authorList>
    </citation>
    <scope>NUCLEOTIDE SEQUENCE [LARGE SCALE GENOMIC DNA]</scope>
    <source>
        <strain evidence="14 15">Pan216</strain>
    </source>
</reference>
<comment type="similarity">
    <text evidence="5">Belongs to the protein kinase superfamily. STE Ser/Thr protein kinase family. MAP kinase kinase subfamily.</text>
</comment>
<dbReference type="AlphaFoldDB" id="A0A518B5K7"/>
<gene>
    <name evidence="14" type="primary">pknF_6</name>
    <name evidence="14" type="ORF">Pan216_31220</name>
</gene>
<dbReference type="PANTHER" id="PTHR48013">
    <property type="entry name" value="DUAL SPECIFICITY MITOGEN-ACTIVATED PROTEIN KINASE KINASE 5-RELATED"/>
    <property type="match status" value="1"/>
</dbReference>
<keyword evidence="12" id="KW-1133">Transmembrane helix</keyword>
<evidence type="ECO:0000256" key="6">
    <source>
        <dbReference type="ARBA" id="ARBA00038999"/>
    </source>
</evidence>
<feature type="compositionally biased region" description="Basic and acidic residues" evidence="11">
    <location>
        <begin position="500"/>
        <end position="516"/>
    </location>
</feature>
<evidence type="ECO:0000256" key="2">
    <source>
        <dbReference type="ARBA" id="ARBA00022741"/>
    </source>
</evidence>
<dbReference type="PROSITE" id="PS00108">
    <property type="entry name" value="PROTEIN_KINASE_ST"/>
    <property type="match status" value="1"/>
</dbReference>
<dbReference type="PROSITE" id="PS00107">
    <property type="entry name" value="PROTEIN_KINASE_ATP"/>
    <property type="match status" value="1"/>
</dbReference>
<dbReference type="Pfam" id="PF00069">
    <property type="entry name" value="Pkinase"/>
    <property type="match status" value="1"/>
</dbReference>
<dbReference type="RefSeq" id="WP_145258870.1">
    <property type="nucleotide sequence ID" value="NZ_CP036279.1"/>
</dbReference>
<dbReference type="SUPFAM" id="SSF56112">
    <property type="entry name" value="Protein kinase-like (PK-like)"/>
    <property type="match status" value="1"/>
</dbReference>
<evidence type="ECO:0000256" key="11">
    <source>
        <dbReference type="SAM" id="MobiDB-lite"/>
    </source>
</evidence>
<keyword evidence="1 14" id="KW-0808">Transferase</keyword>
<feature type="compositionally biased region" description="Polar residues" evidence="11">
    <location>
        <begin position="482"/>
        <end position="499"/>
    </location>
</feature>
<dbReference type="GO" id="GO:0005524">
    <property type="term" value="F:ATP binding"/>
    <property type="evidence" value="ECO:0007669"/>
    <property type="project" value="UniProtKB-UniRule"/>
</dbReference>
<dbReference type="InterPro" id="IPR017441">
    <property type="entry name" value="Protein_kinase_ATP_BS"/>
</dbReference>
<dbReference type="InterPro" id="IPR011009">
    <property type="entry name" value="Kinase-like_dom_sf"/>
</dbReference>
<evidence type="ECO:0000313" key="14">
    <source>
        <dbReference type="EMBL" id="QDU62255.1"/>
    </source>
</evidence>
<evidence type="ECO:0000256" key="1">
    <source>
        <dbReference type="ARBA" id="ARBA00022679"/>
    </source>
</evidence>
<keyword evidence="4 10" id="KW-0067">ATP-binding</keyword>
<comment type="catalytic activity">
    <reaction evidence="9">
        <text>L-tyrosyl-[protein] + ATP = O-phospho-L-tyrosyl-[protein] + ADP + H(+)</text>
        <dbReference type="Rhea" id="RHEA:10596"/>
        <dbReference type="Rhea" id="RHEA-COMP:10136"/>
        <dbReference type="Rhea" id="RHEA-COMP:20101"/>
        <dbReference type="ChEBI" id="CHEBI:15378"/>
        <dbReference type="ChEBI" id="CHEBI:30616"/>
        <dbReference type="ChEBI" id="CHEBI:46858"/>
        <dbReference type="ChEBI" id="CHEBI:61978"/>
        <dbReference type="ChEBI" id="CHEBI:456216"/>
        <dbReference type="EC" id="2.7.12.2"/>
    </reaction>
</comment>
<evidence type="ECO:0000259" key="13">
    <source>
        <dbReference type="PROSITE" id="PS50011"/>
    </source>
</evidence>
<feature type="transmembrane region" description="Helical" evidence="12">
    <location>
        <begin position="586"/>
        <end position="610"/>
    </location>
</feature>
<dbReference type="CDD" id="cd14014">
    <property type="entry name" value="STKc_PknB_like"/>
    <property type="match status" value="1"/>
</dbReference>
<keyword evidence="12" id="KW-0812">Transmembrane</keyword>
<feature type="domain" description="Protein kinase" evidence="13">
    <location>
        <begin position="169"/>
        <end position="425"/>
    </location>
</feature>
<dbReference type="KEGG" id="knv:Pan216_31220"/>
<dbReference type="Proteomes" id="UP000317093">
    <property type="component" value="Chromosome"/>
</dbReference>
<dbReference type="Gene3D" id="1.10.510.10">
    <property type="entry name" value="Transferase(Phosphotransferase) domain 1"/>
    <property type="match status" value="1"/>
</dbReference>